<accession>A0AA40DC33</accession>
<comment type="caution">
    <text evidence="2">The sequence shown here is derived from an EMBL/GenBank/DDBJ whole genome shotgun (WGS) entry which is preliminary data.</text>
</comment>
<dbReference type="AlphaFoldDB" id="A0AA40DC33"/>
<gene>
    <name evidence="2" type="ORF">QBC41DRAFT_127023</name>
</gene>
<feature type="region of interest" description="Disordered" evidence="1">
    <location>
        <begin position="145"/>
        <end position="227"/>
    </location>
</feature>
<reference evidence="2" key="1">
    <citation type="submission" date="2023-06" db="EMBL/GenBank/DDBJ databases">
        <title>Genome-scale phylogeny and comparative genomics of the fungal order Sordariales.</title>
        <authorList>
            <consortium name="Lawrence Berkeley National Laboratory"/>
            <person name="Hensen N."/>
            <person name="Bonometti L."/>
            <person name="Westerberg I."/>
            <person name="Brannstrom I.O."/>
            <person name="Guillou S."/>
            <person name="Cros-Aarteil S."/>
            <person name="Calhoun S."/>
            <person name="Haridas S."/>
            <person name="Kuo A."/>
            <person name="Mondo S."/>
            <person name="Pangilinan J."/>
            <person name="Riley R."/>
            <person name="Labutti K."/>
            <person name="Andreopoulos B."/>
            <person name="Lipzen A."/>
            <person name="Chen C."/>
            <person name="Yanf M."/>
            <person name="Daum C."/>
            <person name="Ng V."/>
            <person name="Clum A."/>
            <person name="Steindorff A."/>
            <person name="Ohm R."/>
            <person name="Martin F."/>
            <person name="Silar P."/>
            <person name="Natvig D."/>
            <person name="Lalanne C."/>
            <person name="Gautier V."/>
            <person name="Ament-Velasquez S.L."/>
            <person name="Kruys A."/>
            <person name="Hutchinson M.I."/>
            <person name="Powell A.J."/>
            <person name="Barry K."/>
            <person name="Miller A.N."/>
            <person name="Grigoriev I.V."/>
            <person name="Debuchy R."/>
            <person name="Gladieux P."/>
            <person name="Thoren M.H."/>
            <person name="Johannesson H."/>
        </authorList>
    </citation>
    <scope>NUCLEOTIDE SEQUENCE</scope>
    <source>
        <strain evidence="2">CBS 307.81</strain>
    </source>
</reference>
<evidence type="ECO:0000256" key="1">
    <source>
        <dbReference type="SAM" id="MobiDB-lite"/>
    </source>
</evidence>
<organism evidence="2 3">
    <name type="scientific">Cercophora samala</name>
    <dbReference type="NCBI Taxonomy" id="330535"/>
    <lineage>
        <taxon>Eukaryota</taxon>
        <taxon>Fungi</taxon>
        <taxon>Dikarya</taxon>
        <taxon>Ascomycota</taxon>
        <taxon>Pezizomycotina</taxon>
        <taxon>Sordariomycetes</taxon>
        <taxon>Sordariomycetidae</taxon>
        <taxon>Sordariales</taxon>
        <taxon>Lasiosphaeriaceae</taxon>
        <taxon>Cercophora</taxon>
    </lineage>
</organism>
<sequence length="227" mass="24972">MFRPRKRIALACIIEAQNLNWILSQNMLDAVTSRANPLDALPRQQQPGPAIAIWRSTRAASGRALARQARKEAYSLLLSCALEGSSSNPDSVRLAKKAVVTADCLASRHDPVLVLDEGPMGGTVMASRQPETLIMEARLEVHKARRRGEAPGDLRQHPRPQTSGPGSCLCALPNLPHIRDTRRRQRPSLATRSFLMRRPLPSSRPMRSIQETSIQEITVAQGAGQEP</sequence>
<evidence type="ECO:0000313" key="2">
    <source>
        <dbReference type="EMBL" id="KAK0668203.1"/>
    </source>
</evidence>
<keyword evidence="3" id="KW-1185">Reference proteome</keyword>
<evidence type="ECO:0000313" key="3">
    <source>
        <dbReference type="Proteomes" id="UP001174997"/>
    </source>
</evidence>
<dbReference type="Proteomes" id="UP001174997">
    <property type="component" value="Unassembled WGS sequence"/>
</dbReference>
<feature type="compositionally biased region" description="Low complexity" evidence="1">
    <location>
        <begin position="192"/>
        <end position="208"/>
    </location>
</feature>
<feature type="compositionally biased region" description="Polar residues" evidence="1">
    <location>
        <begin position="209"/>
        <end position="218"/>
    </location>
</feature>
<name>A0AA40DC33_9PEZI</name>
<protein>
    <submittedName>
        <fullName evidence="2">Uncharacterized protein</fullName>
    </submittedName>
</protein>
<dbReference type="EMBL" id="JAULSY010000060">
    <property type="protein sequence ID" value="KAK0668203.1"/>
    <property type="molecule type" value="Genomic_DNA"/>
</dbReference>
<feature type="compositionally biased region" description="Basic and acidic residues" evidence="1">
    <location>
        <begin position="145"/>
        <end position="156"/>
    </location>
</feature>
<proteinExistence type="predicted"/>